<protein>
    <submittedName>
        <fullName evidence="2">Uncharacterized protein</fullName>
    </submittedName>
</protein>
<evidence type="ECO:0000313" key="2">
    <source>
        <dbReference type="EMBL" id="GBN26376.1"/>
    </source>
</evidence>
<reference evidence="2 3" key="1">
    <citation type="journal article" date="2019" name="Sci. Rep.">
        <title>Orb-weaving spider Araneus ventricosus genome elucidates the spidroin gene catalogue.</title>
        <authorList>
            <person name="Kono N."/>
            <person name="Nakamura H."/>
            <person name="Ohtoshi R."/>
            <person name="Moran D.A.P."/>
            <person name="Shinohara A."/>
            <person name="Yoshida Y."/>
            <person name="Fujiwara M."/>
            <person name="Mori M."/>
            <person name="Tomita M."/>
            <person name="Arakawa K."/>
        </authorList>
    </citation>
    <scope>NUCLEOTIDE SEQUENCE [LARGE SCALE GENOMIC DNA]</scope>
</reference>
<name>A0A4Y2ML73_ARAVE</name>
<comment type="caution">
    <text evidence="2">The sequence shown here is derived from an EMBL/GenBank/DDBJ whole genome shotgun (WGS) entry which is preliminary data.</text>
</comment>
<keyword evidence="3" id="KW-1185">Reference proteome</keyword>
<feature type="region of interest" description="Disordered" evidence="1">
    <location>
        <begin position="109"/>
        <end position="130"/>
    </location>
</feature>
<feature type="compositionally biased region" description="Acidic residues" evidence="1">
    <location>
        <begin position="110"/>
        <end position="130"/>
    </location>
</feature>
<organism evidence="2 3">
    <name type="scientific">Araneus ventricosus</name>
    <name type="common">Orbweaver spider</name>
    <name type="synonym">Epeira ventricosa</name>
    <dbReference type="NCBI Taxonomy" id="182803"/>
    <lineage>
        <taxon>Eukaryota</taxon>
        <taxon>Metazoa</taxon>
        <taxon>Ecdysozoa</taxon>
        <taxon>Arthropoda</taxon>
        <taxon>Chelicerata</taxon>
        <taxon>Arachnida</taxon>
        <taxon>Araneae</taxon>
        <taxon>Araneomorphae</taxon>
        <taxon>Entelegynae</taxon>
        <taxon>Araneoidea</taxon>
        <taxon>Araneidae</taxon>
        <taxon>Araneus</taxon>
    </lineage>
</organism>
<accession>A0A4Y2ML73</accession>
<dbReference type="Proteomes" id="UP000499080">
    <property type="component" value="Unassembled WGS sequence"/>
</dbReference>
<evidence type="ECO:0000313" key="3">
    <source>
        <dbReference type="Proteomes" id="UP000499080"/>
    </source>
</evidence>
<sequence length="146" mass="16523">MECSYATSPKTIYGIRFNINEAVFEALPITTQNILSGTQHLAALLNESNLDFKWNFSMYTDLMHVKSVDKKLFQQFGRGNLKVGGVMPAQCLPVAHNADSMRLRKRLAEVETDEDSYSDNEDNGPEDDLEQIFSDHESFSEHVTES</sequence>
<dbReference type="AlphaFoldDB" id="A0A4Y2ML73"/>
<evidence type="ECO:0000256" key="1">
    <source>
        <dbReference type="SAM" id="MobiDB-lite"/>
    </source>
</evidence>
<proteinExistence type="predicted"/>
<dbReference type="EMBL" id="BGPR01007375">
    <property type="protein sequence ID" value="GBN26376.1"/>
    <property type="molecule type" value="Genomic_DNA"/>
</dbReference>
<gene>
    <name evidence="2" type="ORF">AVEN_5612_1</name>
</gene>